<dbReference type="InterPro" id="IPR043128">
    <property type="entry name" value="Rev_trsase/Diguanyl_cyclase"/>
</dbReference>
<feature type="compositionally biased region" description="Basic and acidic residues" evidence="10">
    <location>
        <begin position="49"/>
        <end position="66"/>
    </location>
</feature>
<dbReference type="Gene3D" id="3.30.420.10">
    <property type="entry name" value="Ribonuclease H-like superfamily/Ribonuclease H"/>
    <property type="match status" value="2"/>
</dbReference>
<dbReference type="GO" id="GO:0003676">
    <property type="term" value="F:nucleic acid binding"/>
    <property type="evidence" value="ECO:0007669"/>
    <property type="project" value="InterPro"/>
</dbReference>
<feature type="compositionally biased region" description="Polar residues" evidence="10">
    <location>
        <begin position="76"/>
        <end position="94"/>
    </location>
</feature>
<evidence type="ECO:0000256" key="10">
    <source>
        <dbReference type="SAM" id="MobiDB-lite"/>
    </source>
</evidence>
<dbReference type="PANTHER" id="PTHR48475:SF2">
    <property type="entry name" value="RIBONUCLEASE H"/>
    <property type="match status" value="1"/>
</dbReference>
<evidence type="ECO:0000256" key="1">
    <source>
        <dbReference type="ARBA" id="ARBA00012493"/>
    </source>
</evidence>
<dbReference type="InterPro" id="IPR005162">
    <property type="entry name" value="Retrotrans_gag_dom"/>
</dbReference>
<dbReference type="GO" id="GO:0003964">
    <property type="term" value="F:RNA-directed DNA polymerase activity"/>
    <property type="evidence" value="ECO:0007669"/>
    <property type="project" value="UniProtKB-KW"/>
</dbReference>
<evidence type="ECO:0000256" key="2">
    <source>
        <dbReference type="ARBA" id="ARBA00022679"/>
    </source>
</evidence>
<dbReference type="Pfam" id="PF00078">
    <property type="entry name" value="RVT_1"/>
    <property type="match status" value="1"/>
</dbReference>
<dbReference type="InterPro" id="IPR021109">
    <property type="entry name" value="Peptidase_aspartic_dom_sf"/>
</dbReference>
<evidence type="ECO:0000259" key="11">
    <source>
        <dbReference type="PROSITE" id="PS50878"/>
    </source>
</evidence>
<dbReference type="EMBL" id="OIVN01006245">
    <property type="protein sequence ID" value="SPD28778.1"/>
    <property type="molecule type" value="Genomic_DNA"/>
</dbReference>
<evidence type="ECO:0000259" key="13">
    <source>
        <dbReference type="PROSITE" id="PS50994"/>
    </source>
</evidence>
<evidence type="ECO:0000256" key="9">
    <source>
        <dbReference type="SAM" id="Coils"/>
    </source>
</evidence>
<keyword evidence="3" id="KW-0548">Nucleotidyltransferase</keyword>
<evidence type="ECO:0000256" key="6">
    <source>
        <dbReference type="ARBA" id="ARBA00022801"/>
    </source>
</evidence>
<feature type="domain" description="Integrase catalytic" evidence="13">
    <location>
        <begin position="1377"/>
        <end position="1531"/>
    </location>
</feature>
<keyword evidence="8" id="KW-0233">DNA recombination</keyword>
<reference evidence="14" key="1">
    <citation type="submission" date="2018-02" db="EMBL/GenBank/DDBJ databases">
        <authorList>
            <person name="Cohen D.B."/>
            <person name="Kent A.D."/>
        </authorList>
    </citation>
    <scope>NUCLEOTIDE SEQUENCE</scope>
</reference>
<dbReference type="InterPro" id="IPR036397">
    <property type="entry name" value="RNaseH_sf"/>
</dbReference>
<dbReference type="PROSITE" id="PS50879">
    <property type="entry name" value="RNASE_H_1"/>
    <property type="match status" value="1"/>
</dbReference>
<sequence>MEGAPNDGTSADPAMTPIERQMQVIATSIQDLARETSRQNQELSNDQEADSHQVTRRRGGEVERTPPRSRHRAESAGSSAPPSQHKTAKTTRSSKQPERPDRSSKQPEREDRRGNSSRQPDHPGRSTRDPDDKTARLEKELREIRKQMGDMKNSLRAKAARNLDNLVHRADSPFIPSIADFPLPSRFKVPLLENFDGTKDPFDYLEAFKTIMQLQAVPEEVMCRAFPLGLRGSARVWFNKLESESIGSFVQLSRAFIDHFIGSQRRGRPPTHLLSVKQMEGESLRAFVHRFNEEAMKIDRPKEDVTVTAFMAGLRKGDFLYELCKDPPETMSELMYEATKHMNAEDALEAMDDPPPKRRKEAEDRKPEPSQAKSSEIHRNPRNIQDDPSLRWPGKIRSDPNSRPKNLYCRFHRDHGHLTEECVALKEQIETLIRQGKLQKYVSRPTNTRPAKPPAQREQAEHNRPGPVGEIRTIVGGPASGGTSRASRKAYARQVHNIMVVQRPPKNIRLDDQIISFSEEDARGTHQPHDDALVITINIAGFTTRRVMVDNGSSADILYLPAYQQMRLDKDKLRPMDAPLVGFTGDKVCPVGIVTLPITVGTHPKTVSKTVDFLVVNCPSAYNAIIGRPTLNRLRAVTSTYHLLLKFPTEHGIGEVRGDQIAARECYLASLGSGGQNQTMSIEEQKVLVKPSGELDTIELEDGRPKRTTKIGADLPPKIKESLVQFLKDNKDVFAWSHEDMPGINPSIISHKLNVDPSLRPIKQKRRVFAPERNNAIMEEVDKLLVANFIREVFYPDWLANVVMVKKSTGKWRMCVDFTDLNKACPKDSFPLPRIDQLVDSTAGHKLLTFMDAFSGYNQIVMDENDQEKTSFITSRGLFCYKVMPFGLKNAGATYQRLMNRMFHDQIGRNVEVYVDDMLVKSKEEDDHLDDLRETFQTLRKYQMKLNPSKCAFGVYSGKFLGFMVSQRGIEANPDKIKAILEMQPPKNIKEVQRLTGRVAALNRFMSRSTDKCLPFFKTLKKAFEWTDECQQGIRRAQEKKKDDSCPSITQAERSGGAEERYPPMEKLAFALVTAARKLRPYFQAHTIVLLTNHPLRKAMNKPDAAGRLIQWSIELSEFDIDYRPRTAIKAQALADFIAEFTSKDDEPTEDVEQASKWTVNIDGSSTKDSGGVGIVLRSPEGDIIKQAIRLQYPTTNNEAEYEALLVGLKTAKILGATELDVRSDSQLVVGQVNGDYEAKEGRMQQYLQLVRHQISRFREGGTLPDNRHEARRLKVRASRFLMLQGTLYKRGFSLPYLRCLAPDEANYVMREDTRRSLRRPLRRTGFTKKDRQSRLLLAVHERLTPTNSSNAAISANGFANLLHSPPIELIISPKWVEAEPLATITERNIQNFVWKAVICRFGIPRVLVSDNGKQFDNPRFRQFSQELGIHNHYSSPGHPQANGQVEVTNRSLLKLIKTRLEGAKGLWPEELPSILWAYRTTENEEQLRLNLDLIDEVRETAEARMKRYQEKMARHYNSRVKPRQLSIGDLVLRKVTLATRNPSEGKLGPNWEGPYKVIEVRRPGTYHLEDMNGRRLPHPWNAEHLRRYYP</sequence>
<feature type="compositionally biased region" description="Basic and acidic residues" evidence="10">
    <location>
        <begin position="95"/>
        <end position="135"/>
    </location>
</feature>
<feature type="region of interest" description="Disordered" evidence="10">
    <location>
        <begin position="1038"/>
        <end position="1060"/>
    </location>
</feature>
<dbReference type="GO" id="GO:0006310">
    <property type="term" value="P:DNA recombination"/>
    <property type="evidence" value="ECO:0007669"/>
    <property type="project" value="UniProtKB-KW"/>
</dbReference>
<evidence type="ECO:0000259" key="12">
    <source>
        <dbReference type="PROSITE" id="PS50879"/>
    </source>
</evidence>
<feature type="region of interest" description="Disordered" evidence="10">
    <location>
        <begin position="348"/>
        <end position="406"/>
    </location>
</feature>
<dbReference type="EC" id="2.7.7.49" evidence="1"/>
<name>A0A2N9IW26_FAGSY</name>
<dbReference type="PROSITE" id="PS50994">
    <property type="entry name" value="INTEGRASE"/>
    <property type="match status" value="1"/>
</dbReference>
<proteinExistence type="predicted"/>
<dbReference type="Gene3D" id="2.40.70.10">
    <property type="entry name" value="Acid Proteases"/>
    <property type="match status" value="1"/>
</dbReference>
<dbReference type="Gene3D" id="3.30.70.270">
    <property type="match status" value="2"/>
</dbReference>
<keyword evidence="4" id="KW-0540">Nuclease</keyword>
<dbReference type="GO" id="GO:0015074">
    <property type="term" value="P:DNA integration"/>
    <property type="evidence" value="ECO:0007669"/>
    <property type="project" value="InterPro"/>
</dbReference>
<keyword evidence="5" id="KW-0255">Endonuclease</keyword>
<keyword evidence="2" id="KW-0808">Transferase</keyword>
<dbReference type="CDD" id="cd09279">
    <property type="entry name" value="RNase_HI_like"/>
    <property type="match status" value="1"/>
</dbReference>
<dbReference type="PROSITE" id="PS50878">
    <property type="entry name" value="RT_POL"/>
    <property type="match status" value="1"/>
</dbReference>
<evidence type="ECO:0000256" key="5">
    <source>
        <dbReference type="ARBA" id="ARBA00022759"/>
    </source>
</evidence>
<dbReference type="Gene3D" id="3.10.10.10">
    <property type="entry name" value="HIV Type 1 Reverse Transcriptase, subunit A, domain 1"/>
    <property type="match status" value="1"/>
</dbReference>
<evidence type="ECO:0000256" key="7">
    <source>
        <dbReference type="ARBA" id="ARBA00022918"/>
    </source>
</evidence>
<evidence type="ECO:0000256" key="4">
    <source>
        <dbReference type="ARBA" id="ARBA00022722"/>
    </source>
</evidence>
<dbReference type="Pfam" id="PF17917">
    <property type="entry name" value="RT_RNaseH"/>
    <property type="match status" value="1"/>
</dbReference>
<gene>
    <name evidence="14" type="ORF">FSB_LOCUS56660</name>
</gene>
<dbReference type="PANTHER" id="PTHR48475">
    <property type="entry name" value="RIBONUCLEASE H"/>
    <property type="match status" value="1"/>
</dbReference>
<feature type="compositionally biased region" description="Basic and acidic residues" evidence="10">
    <location>
        <begin position="375"/>
        <end position="389"/>
    </location>
</feature>
<feature type="domain" description="RNase H type-1" evidence="12">
    <location>
        <begin position="1154"/>
        <end position="1283"/>
    </location>
</feature>
<dbReference type="InterPro" id="IPR001584">
    <property type="entry name" value="Integrase_cat-core"/>
</dbReference>
<feature type="coiled-coil region" evidence="9">
    <location>
        <begin position="1492"/>
        <end position="1519"/>
    </location>
</feature>
<dbReference type="SUPFAM" id="SSF53098">
    <property type="entry name" value="Ribonuclease H-like"/>
    <property type="match status" value="2"/>
</dbReference>
<dbReference type="Pfam" id="PF13456">
    <property type="entry name" value="RVT_3"/>
    <property type="match status" value="1"/>
</dbReference>
<dbReference type="CDD" id="cd00303">
    <property type="entry name" value="retropepsin_like"/>
    <property type="match status" value="1"/>
</dbReference>
<keyword evidence="9" id="KW-0175">Coiled coil</keyword>
<dbReference type="InterPro" id="IPR002156">
    <property type="entry name" value="RNaseH_domain"/>
</dbReference>
<dbReference type="InterPro" id="IPR012337">
    <property type="entry name" value="RNaseH-like_sf"/>
</dbReference>
<feature type="compositionally biased region" description="Basic and acidic residues" evidence="10">
    <location>
        <begin position="354"/>
        <end position="368"/>
    </location>
</feature>
<dbReference type="GO" id="GO:0004523">
    <property type="term" value="F:RNA-DNA hybrid ribonuclease activity"/>
    <property type="evidence" value="ECO:0007669"/>
    <property type="project" value="InterPro"/>
</dbReference>
<protein>
    <recommendedName>
        <fullName evidence="1">RNA-directed DNA polymerase</fullName>
        <ecNumber evidence="1">2.7.7.49</ecNumber>
    </recommendedName>
</protein>
<dbReference type="InterPro" id="IPR041373">
    <property type="entry name" value="RT_RNaseH"/>
</dbReference>
<feature type="domain" description="Reverse transcriptase" evidence="11">
    <location>
        <begin position="786"/>
        <end position="965"/>
    </location>
</feature>
<dbReference type="CDD" id="cd01647">
    <property type="entry name" value="RT_LTR"/>
    <property type="match status" value="1"/>
</dbReference>
<keyword evidence="6" id="KW-0378">Hydrolase</keyword>
<dbReference type="SUPFAM" id="SSF56672">
    <property type="entry name" value="DNA/RNA polymerases"/>
    <property type="match status" value="1"/>
</dbReference>
<dbReference type="InterPro" id="IPR043502">
    <property type="entry name" value="DNA/RNA_pol_sf"/>
</dbReference>
<feature type="region of interest" description="Disordered" evidence="10">
    <location>
        <begin position="1"/>
        <end position="135"/>
    </location>
</feature>
<accession>A0A2N9IW26</accession>
<evidence type="ECO:0000256" key="8">
    <source>
        <dbReference type="ARBA" id="ARBA00023172"/>
    </source>
</evidence>
<dbReference type="InterPro" id="IPR000477">
    <property type="entry name" value="RT_dom"/>
</dbReference>
<evidence type="ECO:0000256" key="3">
    <source>
        <dbReference type="ARBA" id="ARBA00022695"/>
    </source>
</evidence>
<dbReference type="Pfam" id="PF03732">
    <property type="entry name" value="Retrotrans_gag"/>
    <property type="match status" value="1"/>
</dbReference>
<organism evidence="14">
    <name type="scientific">Fagus sylvatica</name>
    <name type="common">Beechnut</name>
    <dbReference type="NCBI Taxonomy" id="28930"/>
    <lineage>
        <taxon>Eukaryota</taxon>
        <taxon>Viridiplantae</taxon>
        <taxon>Streptophyta</taxon>
        <taxon>Embryophyta</taxon>
        <taxon>Tracheophyta</taxon>
        <taxon>Spermatophyta</taxon>
        <taxon>Magnoliopsida</taxon>
        <taxon>eudicotyledons</taxon>
        <taxon>Gunneridae</taxon>
        <taxon>Pentapetalae</taxon>
        <taxon>rosids</taxon>
        <taxon>fabids</taxon>
        <taxon>Fagales</taxon>
        <taxon>Fagaceae</taxon>
        <taxon>Fagus</taxon>
    </lineage>
</organism>
<evidence type="ECO:0000313" key="14">
    <source>
        <dbReference type="EMBL" id="SPD28778.1"/>
    </source>
</evidence>
<keyword evidence="7" id="KW-0695">RNA-directed DNA polymerase</keyword>
<feature type="region of interest" description="Disordered" evidence="10">
    <location>
        <begin position="440"/>
        <end position="486"/>
    </location>
</feature>